<dbReference type="Pfam" id="PF03235">
    <property type="entry name" value="GmrSD_N"/>
    <property type="match status" value="1"/>
</dbReference>
<comment type="caution">
    <text evidence="2">The sequence shown here is derived from an EMBL/GenBank/DDBJ whole genome shotgun (WGS) entry which is preliminary data.</text>
</comment>
<dbReference type="EMBL" id="JAHBCL010000067">
    <property type="protein sequence ID" value="MBS7528826.1"/>
    <property type="molecule type" value="Genomic_DNA"/>
</dbReference>
<dbReference type="InterPro" id="IPR004919">
    <property type="entry name" value="GmrSD_N"/>
</dbReference>
<dbReference type="PANTHER" id="PTHR39639">
    <property type="entry name" value="CHROMOSOME 16, WHOLE GENOME SHOTGUN SEQUENCE"/>
    <property type="match status" value="1"/>
</dbReference>
<name>A0ABS5PVR1_9FIRM</name>
<organism evidence="2 3">
    <name type="scientific">Fusibacter paucivorans</name>
    <dbReference type="NCBI Taxonomy" id="76009"/>
    <lineage>
        <taxon>Bacteria</taxon>
        <taxon>Bacillati</taxon>
        <taxon>Bacillota</taxon>
        <taxon>Clostridia</taxon>
        <taxon>Eubacteriales</taxon>
        <taxon>Eubacteriales Family XII. Incertae Sedis</taxon>
        <taxon>Fusibacter</taxon>
    </lineage>
</organism>
<evidence type="ECO:0000259" key="1">
    <source>
        <dbReference type="Pfam" id="PF03235"/>
    </source>
</evidence>
<protein>
    <submittedName>
        <fullName evidence="2">DUF262 domain-containing protein</fullName>
    </submittedName>
</protein>
<keyword evidence="3" id="KW-1185">Reference proteome</keyword>
<dbReference type="PANTHER" id="PTHR39639:SF1">
    <property type="entry name" value="DUF262 DOMAIN-CONTAINING PROTEIN"/>
    <property type="match status" value="1"/>
</dbReference>
<reference evidence="2 3" key="1">
    <citation type="submission" date="2021-05" db="EMBL/GenBank/DDBJ databases">
        <title>Fusibacter ferrireducens sp. nov., an anaerobic, sulfur- and Fe-reducing bacterium isolated from the mangrove sediment.</title>
        <authorList>
            <person name="Qiu D."/>
        </authorList>
    </citation>
    <scope>NUCLEOTIDE SEQUENCE [LARGE SCALE GENOMIC DNA]</scope>
    <source>
        <strain evidence="2 3">DSM 12116</strain>
    </source>
</reference>
<dbReference type="RefSeq" id="WP_213238681.1">
    <property type="nucleotide sequence ID" value="NZ_JAHBCL010000067.1"/>
</dbReference>
<gene>
    <name evidence="2" type="ORF">KHM83_19340</name>
</gene>
<accession>A0ABS5PVR1</accession>
<dbReference type="Proteomes" id="UP000746471">
    <property type="component" value="Unassembled WGS sequence"/>
</dbReference>
<proteinExistence type="predicted"/>
<sequence>MTEKLQYIINPKEQNLSIQVLVERIRNGFELQEIQEELTDDEILKYNDSIIIEPDYQRDYRSTIKDESSLIESILVGIPIPPIFLANSLLNGVQVMNVIDGQHRLRAFYRFYNNKFALEGLTILKNYDDKNYKSFDMDEKRKFISKEISMILFKDFPGDEFEIEIFSRYNKGTKPLTPQEIRHAVYNSEINQYVNRFSNKLYKEPSMYLSKAYNVTRDRIQKKKLQESIFVVLSILETGIKSEISKSPQYAEHFMKEKAELQKENFEEFQTNYRKLTLMFDSFNKFLISLSDYYEYPFSKEIYGISNRNYKFQISIAMILAAFYHKLSITIKSIDKINESIDLNLFVLYIDDFLNNSFLEDPTYSASSTNPTALISLINEADINFFLKK</sequence>
<evidence type="ECO:0000313" key="3">
    <source>
        <dbReference type="Proteomes" id="UP000746471"/>
    </source>
</evidence>
<feature type="domain" description="GmrSD restriction endonucleases N-terminal" evidence="1">
    <location>
        <begin position="45"/>
        <end position="186"/>
    </location>
</feature>
<evidence type="ECO:0000313" key="2">
    <source>
        <dbReference type="EMBL" id="MBS7528826.1"/>
    </source>
</evidence>